<comment type="catalytic activity">
    <reaction evidence="11">
        <text>L-seryl-[protein] + ATP = O-phospho-L-seryl-[protein] + ADP + H(+)</text>
        <dbReference type="Rhea" id="RHEA:17989"/>
        <dbReference type="Rhea" id="RHEA-COMP:9863"/>
        <dbReference type="Rhea" id="RHEA-COMP:11604"/>
        <dbReference type="ChEBI" id="CHEBI:15378"/>
        <dbReference type="ChEBI" id="CHEBI:29999"/>
        <dbReference type="ChEBI" id="CHEBI:30616"/>
        <dbReference type="ChEBI" id="CHEBI:83421"/>
        <dbReference type="ChEBI" id="CHEBI:456216"/>
        <dbReference type="EC" id="2.7.11.25"/>
    </reaction>
</comment>
<name>A0A2G5CAT2_AQUCA</name>
<dbReference type="PANTHER" id="PTHR48011">
    <property type="entry name" value="CCR4-NOT TRANSCRIPTIONAL COMPLEX SUBUNIT CAF120-RELATED"/>
    <property type="match status" value="1"/>
</dbReference>
<dbReference type="AlphaFoldDB" id="A0A2G5CAT2"/>
<dbReference type="InterPro" id="IPR017441">
    <property type="entry name" value="Protein_kinase_ATP_BS"/>
</dbReference>
<evidence type="ECO:0000256" key="5">
    <source>
        <dbReference type="ARBA" id="ARBA00022679"/>
    </source>
</evidence>
<proteinExistence type="inferred from homology"/>
<dbReference type="SUPFAM" id="SSF56112">
    <property type="entry name" value="Protein kinase-like (PK-like)"/>
    <property type="match status" value="1"/>
</dbReference>
<comment type="subcellular location">
    <subcellularLocation>
        <location evidence="1">Nucleus</location>
    </subcellularLocation>
</comment>
<evidence type="ECO:0000256" key="2">
    <source>
        <dbReference type="ARBA" id="ARBA00012406"/>
    </source>
</evidence>
<dbReference type="Pfam" id="PF00069">
    <property type="entry name" value="Pkinase"/>
    <property type="match status" value="1"/>
</dbReference>
<evidence type="ECO:0000256" key="11">
    <source>
        <dbReference type="ARBA" id="ARBA00048329"/>
    </source>
</evidence>
<evidence type="ECO:0000256" key="7">
    <source>
        <dbReference type="ARBA" id="ARBA00022777"/>
    </source>
</evidence>
<evidence type="ECO:0000256" key="1">
    <source>
        <dbReference type="ARBA" id="ARBA00004123"/>
    </source>
</evidence>
<dbReference type="FunCoup" id="A0A2G5CAT2">
    <property type="interactions" value="463"/>
</dbReference>
<evidence type="ECO:0000256" key="12">
    <source>
        <dbReference type="PROSITE-ProRule" id="PRU10141"/>
    </source>
</evidence>
<evidence type="ECO:0000256" key="8">
    <source>
        <dbReference type="ARBA" id="ARBA00022840"/>
    </source>
</evidence>
<gene>
    <name evidence="15" type="ORF">AQUCO_07000010v1</name>
</gene>
<dbReference type="PROSITE" id="PS00108">
    <property type="entry name" value="PROTEIN_KINASE_ST"/>
    <property type="match status" value="1"/>
</dbReference>
<dbReference type="Proteomes" id="UP000230069">
    <property type="component" value="Unassembled WGS sequence"/>
</dbReference>
<dbReference type="GO" id="GO:0005524">
    <property type="term" value="F:ATP binding"/>
    <property type="evidence" value="ECO:0007669"/>
    <property type="project" value="UniProtKB-UniRule"/>
</dbReference>
<dbReference type="InterPro" id="IPR052751">
    <property type="entry name" value="Plant_MAPKKK"/>
</dbReference>
<dbReference type="EMBL" id="KZ305087">
    <property type="protein sequence ID" value="PIA28381.1"/>
    <property type="molecule type" value="Genomic_DNA"/>
</dbReference>
<evidence type="ECO:0000313" key="15">
    <source>
        <dbReference type="EMBL" id="PIA28381.1"/>
    </source>
</evidence>
<keyword evidence="9" id="KW-0539">Nucleus</keyword>
<dbReference type="FunFam" id="1.10.510.10:FF:000852">
    <property type="entry name" value="Mitogen-activated protein kinase kinase kinase 17"/>
    <property type="match status" value="1"/>
</dbReference>
<dbReference type="Gene3D" id="3.30.200.20">
    <property type="entry name" value="Phosphorylase Kinase, domain 1"/>
    <property type="match status" value="1"/>
</dbReference>
<dbReference type="GO" id="GO:0006970">
    <property type="term" value="P:response to osmotic stress"/>
    <property type="evidence" value="ECO:0007669"/>
    <property type="project" value="UniProtKB-ARBA"/>
</dbReference>
<accession>A0A2G5CAT2</accession>
<comment type="catalytic activity">
    <reaction evidence="10">
        <text>L-threonyl-[protein] + ATP = O-phospho-L-threonyl-[protein] + ADP + H(+)</text>
        <dbReference type="Rhea" id="RHEA:46608"/>
        <dbReference type="Rhea" id="RHEA-COMP:11060"/>
        <dbReference type="Rhea" id="RHEA-COMP:11605"/>
        <dbReference type="ChEBI" id="CHEBI:15378"/>
        <dbReference type="ChEBI" id="CHEBI:30013"/>
        <dbReference type="ChEBI" id="CHEBI:30616"/>
        <dbReference type="ChEBI" id="CHEBI:61977"/>
        <dbReference type="ChEBI" id="CHEBI:456216"/>
        <dbReference type="EC" id="2.7.11.25"/>
    </reaction>
</comment>
<evidence type="ECO:0000256" key="6">
    <source>
        <dbReference type="ARBA" id="ARBA00022741"/>
    </source>
</evidence>
<dbReference type="PROSITE" id="PS50011">
    <property type="entry name" value="PROTEIN_KINASE_DOM"/>
    <property type="match status" value="1"/>
</dbReference>
<evidence type="ECO:0000256" key="13">
    <source>
        <dbReference type="RuleBase" id="RU000304"/>
    </source>
</evidence>
<keyword evidence="4" id="KW-0597">Phosphoprotein</keyword>
<evidence type="ECO:0000256" key="9">
    <source>
        <dbReference type="ARBA" id="ARBA00023242"/>
    </source>
</evidence>
<dbReference type="InterPro" id="IPR011009">
    <property type="entry name" value="Kinase-like_dom_sf"/>
</dbReference>
<protein>
    <recommendedName>
        <fullName evidence="2">mitogen-activated protein kinase kinase kinase</fullName>
        <ecNumber evidence="2">2.7.11.25</ecNumber>
    </recommendedName>
</protein>
<comment type="similarity">
    <text evidence="13">Belongs to the protein kinase superfamily.</text>
</comment>
<dbReference type="GO" id="GO:0004709">
    <property type="term" value="F:MAP kinase kinase kinase activity"/>
    <property type="evidence" value="ECO:0007669"/>
    <property type="project" value="UniProtKB-EC"/>
</dbReference>
<keyword evidence="7" id="KW-0418">Kinase</keyword>
<dbReference type="GO" id="GO:0005634">
    <property type="term" value="C:nucleus"/>
    <property type="evidence" value="ECO:0007669"/>
    <property type="project" value="UniProtKB-SubCell"/>
</dbReference>
<dbReference type="CDD" id="cd06606">
    <property type="entry name" value="STKc_MAPKKK"/>
    <property type="match status" value="1"/>
</dbReference>
<reference evidence="15 16" key="1">
    <citation type="submission" date="2017-09" db="EMBL/GenBank/DDBJ databases">
        <title>WGS assembly of Aquilegia coerulea Goldsmith.</title>
        <authorList>
            <person name="Hodges S."/>
            <person name="Kramer E."/>
            <person name="Nordborg M."/>
            <person name="Tomkins J."/>
            <person name="Borevitz J."/>
            <person name="Derieg N."/>
            <person name="Yan J."/>
            <person name="Mihaltcheva S."/>
            <person name="Hayes R.D."/>
            <person name="Rokhsar D."/>
        </authorList>
    </citation>
    <scope>NUCLEOTIDE SEQUENCE [LARGE SCALE GENOMIC DNA]</scope>
    <source>
        <strain evidence="16">cv. Goldsmith</strain>
    </source>
</reference>
<evidence type="ECO:0000313" key="16">
    <source>
        <dbReference type="Proteomes" id="UP000230069"/>
    </source>
</evidence>
<keyword evidence="5" id="KW-0808">Transferase</keyword>
<keyword evidence="16" id="KW-1185">Reference proteome</keyword>
<evidence type="ECO:0000256" key="3">
    <source>
        <dbReference type="ARBA" id="ARBA00022527"/>
    </source>
</evidence>
<sequence length="473" mass="52546">MEHWTRGHIIGHGSSATVSLATNNWSGEVFAVKSVELLKSEFLQREQTILSSLDCPQIVSYKGCDSKLENGKIMYNLFMEYMSGGTLADMVKRQGGSLNESAIRSYLQDILQGLDYLHSNGVVHCDIKSCNILVGEDGAKVADLGCARRVPQTDKAQRIPIAGTPMFMAPEVARGEEQSFPADIWAVGCTVIEMATGSAPWPDVTDPVSALYRIAFTTDVPEVPSFLSEQAKDFLDKCLRRDSKQRWTANQLLQHPFLNKSNSNSKLFQLSTLNSPTSILDQDFWNSTEDPKTPQNLVSNGFSNSPAARLKQLIKTSSSTIQRSANWTWGESWLTVRSNRDPEVGARILKQDMISAEKPAITSGSNNVFIIPKLVIELCPSNIVDTNSWYYLVNSVITTRSTKESASRKESFVKFYCKCLVSNIKLNKQISPLFRSNSCRNVLSILNFSLSKFNMVLNVVSSSCKYGRKCAIL</sequence>
<dbReference type="InterPro" id="IPR008271">
    <property type="entry name" value="Ser/Thr_kinase_AS"/>
</dbReference>
<dbReference type="InterPro" id="IPR000719">
    <property type="entry name" value="Prot_kinase_dom"/>
</dbReference>
<keyword evidence="3 13" id="KW-0723">Serine/threonine-protein kinase</keyword>
<evidence type="ECO:0000256" key="10">
    <source>
        <dbReference type="ARBA" id="ARBA00047559"/>
    </source>
</evidence>
<feature type="binding site" evidence="12">
    <location>
        <position position="33"/>
    </location>
    <ligand>
        <name>ATP</name>
        <dbReference type="ChEBI" id="CHEBI:30616"/>
    </ligand>
</feature>
<dbReference type="PANTHER" id="PTHR48011:SF4">
    <property type="entry name" value="MITOGEN-ACTIVATED PROTEIN KINASE KINASE KINASE 19"/>
    <property type="match status" value="1"/>
</dbReference>
<evidence type="ECO:0000256" key="4">
    <source>
        <dbReference type="ARBA" id="ARBA00022553"/>
    </source>
</evidence>
<evidence type="ECO:0000259" key="14">
    <source>
        <dbReference type="PROSITE" id="PS50011"/>
    </source>
</evidence>
<dbReference type="EC" id="2.7.11.25" evidence="2"/>
<organism evidence="15 16">
    <name type="scientific">Aquilegia coerulea</name>
    <name type="common">Rocky mountain columbine</name>
    <dbReference type="NCBI Taxonomy" id="218851"/>
    <lineage>
        <taxon>Eukaryota</taxon>
        <taxon>Viridiplantae</taxon>
        <taxon>Streptophyta</taxon>
        <taxon>Embryophyta</taxon>
        <taxon>Tracheophyta</taxon>
        <taxon>Spermatophyta</taxon>
        <taxon>Magnoliopsida</taxon>
        <taxon>Ranunculales</taxon>
        <taxon>Ranunculaceae</taxon>
        <taxon>Thalictroideae</taxon>
        <taxon>Aquilegia</taxon>
    </lineage>
</organism>
<dbReference type="PROSITE" id="PS00107">
    <property type="entry name" value="PROTEIN_KINASE_ATP"/>
    <property type="match status" value="1"/>
</dbReference>
<dbReference type="GO" id="GO:0009738">
    <property type="term" value="P:abscisic acid-activated signaling pathway"/>
    <property type="evidence" value="ECO:0007669"/>
    <property type="project" value="UniProtKB-ARBA"/>
</dbReference>
<dbReference type="STRING" id="218851.A0A2G5CAT2"/>
<dbReference type="InParanoid" id="A0A2G5CAT2"/>
<keyword evidence="6 12" id="KW-0547">Nucleotide-binding</keyword>
<dbReference type="OrthoDB" id="275301at2759"/>
<dbReference type="Gene3D" id="1.10.510.10">
    <property type="entry name" value="Transferase(Phosphotransferase) domain 1"/>
    <property type="match status" value="1"/>
</dbReference>
<keyword evidence="8 12" id="KW-0067">ATP-binding</keyword>
<dbReference type="SMART" id="SM00220">
    <property type="entry name" value="S_TKc"/>
    <property type="match status" value="1"/>
</dbReference>
<feature type="domain" description="Protein kinase" evidence="14">
    <location>
        <begin position="4"/>
        <end position="258"/>
    </location>
</feature>
<dbReference type="GO" id="GO:0019901">
    <property type="term" value="F:protein kinase binding"/>
    <property type="evidence" value="ECO:0007669"/>
    <property type="project" value="UniProtKB-ARBA"/>
</dbReference>